<accession>X1R5F1</accession>
<gene>
    <name evidence="1" type="ORF">S06H3_57333</name>
</gene>
<dbReference type="InterPro" id="IPR017850">
    <property type="entry name" value="Alkaline_phosphatase_core_sf"/>
</dbReference>
<feature type="non-terminal residue" evidence="1">
    <location>
        <position position="1"/>
    </location>
</feature>
<sequence length="223" mass="25437">LVAISLINIGIYQVKTLNVMPETTNESPTSSDLKDSDNLPDIYYIILDMYARQDILKEIHDYDNSEFIDYLTSKGFYVATRSRSNYLITILSMASSLNMEYINYLSDTLGTESADPAIPFEMIRNNKVSQFLKSKGYSYVFISGGFEGPGIRSTCAEIYTNQSRFGFSMFSSSLFQMTPLRLIVEQLTVVDRRTQILYGFDALANLPKYKEPMFVYAHIMCPH</sequence>
<comment type="caution">
    <text evidence="1">The sequence shown here is derived from an EMBL/GenBank/DDBJ whole genome shotgun (WGS) entry which is preliminary data.</text>
</comment>
<protein>
    <recommendedName>
        <fullName evidence="2">Sulfatase N-terminal domain-containing protein</fullName>
    </recommendedName>
</protein>
<evidence type="ECO:0008006" key="2">
    <source>
        <dbReference type="Google" id="ProtNLM"/>
    </source>
</evidence>
<reference evidence="1" key="1">
    <citation type="journal article" date="2014" name="Front. Microbiol.">
        <title>High frequency of phylogenetically diverse reductive dehalogenase-homologous genes in deep subseafloor sedimentary metagenomes.</title>
        <authorList>
            <person name="Kawai M."/>
            <person name="Futagami T."/>
            <person name="Toyoda A."/>
            <person name="Takaki Y."/>
            <person name="Nishi S."/>
            <person name="Hori S."/>
            <person name="Arai W."/>
            <person name="Tsubouchi T."/>
            <person name="Morono Y."/>
            <person name="Uchiyama I."/>
            <person name="Ito T."/>
            <person name="Fujiyama A."/>
            <person name="Inagaki F."/>
            <person name="Takami H."/>
        </authorList>
    </citation>
    <scope>NUCLEOTIDE SEQUENCE</scope>
    <source>
        <strain evidence="1">Expedition CK06-06</strain>
    </source>
</reference>
<dbReference type="Gene3D" id="3.40.720.10">
    <property type="entry name" value="Alkaline Phosphatase, subunit A"/>
    <property type="match status" value="1"/>
</dbReference>
<organism evidence="1">
    <name type="scientific">marine sediment metagenome</name>
    <dbReference type="NCBI Taxonomy" id="412755"/>
    <lineage>
        <taxon>unclassified sequences</taxon>
        <taxon>metagenomes</taxon>
        <taxon>ecological metagenomes</taxon>
    </lineage>
</organism>
<proteinExistence type="predicted"/>
<evidence type="ECO:0000313" key="1">
    <source>
        <dbReference type="EMBL" id="GAI58360.1"/>
    </source>
</evidence>
<dbReference type="AlphaFoldDB" id="X1R5F1"/>
<dbReference type="EMBL" id="BARV01036991">
    <property type="protein sequence ID" value="GAI58360.1"/>
    <property type="molecule type" value="Genomic_DNA"/>
</dbReference>
<feature type="non-terminal residue" evidence="1">
    <location>
        <position position="223"/>
    </location>
</feature>
<name>X1R5F1_9ZZZZ</name>